<sequence length="61" mass="7449">MKKRFIKQKVLQTKEQTKLKKYLESEKKEDSILEEEWKDIKDNNYSSSPFKSELFQSFSKK</sequence>
<dbReference type="AlphaFoldDB" id="A0A4Q9KVR6"/>
<dbReference type="Proteomes" id="UP000293045">
    <property type="component" value="Unassembled WGS sequence"/>
</dbReference>
<evidence type="ECO:0000313" key="2">
    <source>
        <dbReference type="EMBL" id="TBU08352.1"/>
    </source>
</evidence>
<gene>
    <name evidence="2" type="ORF">CWI36_0150p0010</name>
    <name evidence="1" type="ORF">CWI39_2327p0010</name>
</gene>
<evidence type="ECO:0000313" key="1">
    <source>
        <dbReference type="EMBL" id="TBT98674.1"/>
    </source>
</evidence>
<reference evidence="3 4" key="1">
    <citation type="submission" date="2017-12" db="EMBL/GenBank/DDBJ databases">
        <authorList>
            <person name="Pombert J.-F."/>
            <person name="Haag K.L."/>
            <person name="Ebert D."/>
        </authorList>
    </citation>
    <scope>NUCLEOTIDE SEQUENCE [LARGE SCALE GENOMIC DNA]</scope>
    <source>
        <strain evidence="2">BE-OM-2</strain>
        <strain evidence="1">IL-BN-2</strain>
    </source>
</reference>
<proteinExistence type="predicted"/>
<dbReference type="Proteomes" id="UP000291404">
    <property type="component" value="Unassembled WGS sequence"/>
</dbReference>
<organism evidence="1 4">
    <name type="scientific">Hamiltosporidium magnivora</name>
    <dbReference type="NCBI Taxonomy" id="148818"/>
    <lineage>
        <taxon>Eukaryota</taxon>
        <taxon>Fungi</taxon>
        <taxon>Fungi incertae sedis</taxon>
        <taxon>Microsporidia</taxon>
        <taxon>Dubosqiidae</taxon>
        <taxon>Hamiltosporidium</taxon>
    </lineage>
</organism>
<evidence type="ECO:0000313" key="4">
    <source>
        <dbReference type="Proteomes" id="UP000293045"/>
    </source>
</evidence>
<protein>
    <submittedName>
        <fullName evidence="1">Uncharacterized protein</fullName>
    </submittedName>
</protein>
<dbReference type="EMBL" id="PIXR01002327">
    <property type="protein sequence ID" value="TBT98674.1"/>
    <property type="molecule type" value="Genomic_DNA"/>
</dbReference>
<evidence type="ECO:0000313" key="3">
    <source>
        <dbReference type="Proteomes" id="UP000291404"/>
    </source>
</evidence>
<dbReference type="VEuPathDB" id="MicrosporidiaDB:CWI39_2327p0010"/>
<keyword evidence="3" id="KW-1185">Reference proteome</keyword>
<dbReference type="VEuPathDB" id="MicrosporidiaDB:CWI36_0150p0010"/>
<accession>A0A4Q9KVR6</accession>
<comment type="caution">
    <text evidence="1">The sequence shown here is derived from an EMBL/GenBank/DDBJ whole genome shotgun (WGS) entry which is preliminary data.</text>
</comment>
<name>A0A4Q9KVR6_9MICR</name>
<dbReference type="EMBL" id="PITI01000150">
    <property type="protein sequence ID" value="TBU08352.1"/>
    <property type="molecule type" value="Genomic_DNA"/>
</dbReference>